<sequence length="763" mass="85386">MVTNDPRDHLTRALAQHGNHQRQATDEWDPGQAAAPGSFASPAPRAHPSGAGATAPEPSGDGDNPPSDGYAPLLAWHAQQNAQASATPPGNVARPISIASLLNGPPGSSSNVHERQAGPQAPPSNHSLPPNAQPTQQHGLSNAWTGHNYGYPHLLSPAPQFAGQVPNNNHPSRILYRSPYPPPPNATPAHFASSHGFHGTAYPSHGYAGVPNEAAASRRDSIFDPHRNEGHQFAPHAADAHPLGFPIPHGQPQQVFRPSSNDLGQQQSVNNQVQGDQPRAPSDRSSSSSSHAASPGGGRRDSDVIRKQKIYKQKGARRRRGMSELKQRKEREEIQKREAAQQRAEALEQRQCVKRKRSLSDRAPGRRMTVSAVPDAHNSGHRNEPIQNLNQWHQPIYQSPYPHGIVYASDPDYEWHKLKLNPAWQNYRPAQPNPAWHNGQLNPAWQNFQPNPAQPNPAWHNGQLNPAWQNFQPNPAWQNFQPNPAWHNVQPDPAWCNVQPGLASDRLGAPPAYGNVESKPGWHVQQSPLKWDDVPQPIVSEYDKYRWSVQLYELDVEKAGFEFAQSWLEDLCSTLDTHQWFAHVTLGFIQKGTQLTFLVLHNAANPFDDSKPIESTTSIGVYGYHWDDHDTIHWKTFAPDLRRLLDRLVADGVIREIEKWSFDMIAKEKRFHRSYWLSANMRPLNNLLNRERKKDTNEDEKTEAQKEVEKTDAELDGGELDNHWRELTTADAERAWERCLAEIEQAGEWPSKIDHVVTGSSEH</sequence>
<feature type="region of interest" description="Disordered" evidence="1">
    <location>
        <begin position="160"/>
        <end position="192"/>
    </location>
</feature>
<feature type="compositionally biased region" description="Basic and acidic residues" evidence="1">
    <location>
        <begin position="1"/>
        <end position="11"/>
    </location>
</feature>
<feature type="compositionally biased region" description="Low complexity" evidence="1">
    <location>
        <begin position="264"/>
        <end position="294"/>
    </location>
</feature>
<dbReference type="AlphaFoldDB" id="A0A7C8I127"/>
<feature type="compositionally biased region" description="Basic residues" evidence="1">
    <location>
        <begin position="307"/>
        <end position="320"/>
    </location>
</feature>
<accession>A0A7C8I127</accession>
<feature type="region of interest" description="Disordered" evidence="1">
    <location>
        <begin position="1"/>
        <end position="145"/>
    </location>
</feature>
<feature type="compositionally biased region" description="Polar residues" evidence="1">
    <location>
        <begin position="78"/>
        <end position="88"/>
    </location>
</feature>
<organism evidence="2 3">
    <name type="scientific">Massariosphaeria phaeospora</name>
    <dbReference type="NCBI Taxonomy" id="100035"/>
    <lineage>
        <taxon>Eukaryota</taxon>
        <taxon>Fungi</taxon>
        <taxon>Dikarya</taxon>
        <taxon>Ascomycota</taxon>
        <taxon>Pezizomycotina</taxon>
        <taxon>Dothideomycetes</taxon>
        <taxon>Pleosporomycetidae</taxon>
        <taxon>Pleosporales</taxon>
        <taxon>Pleosporales incertae sedis</taxon>
        <taxon>Massariosphaeria</taxon>
    </lineage>
</organism>
<comment type="caution">
    <text evidence="2">The sequence shown here is derived from an EMBL/GenBank/DDBJ whole genome shotgun (WGS) entry which is preliminary data.</text>
</comment>
<proteinExistence type="predicted"/>
<feature type="region of interest" description="Disordered" evidence="1">
    <location>
        <begin position="223"/>
        <end position="380"/>
    </location>
</feature>
<feature type="compositionally biased region" description="Low complexity" evidence="1">
    <location>
        <begin position="30"/>
        <end position="46"/>
    </location>
</feature>
<evidence type="ECO:0000256" key="1">
    <source>
        <dbReference type="SAM" id="MobiDB-lite"/>
    </source>
</evidence>
<protein>
    <submittedName>
        <fullName evidence="2">Uncharacterized protein</fullName>
    </submittedName>
</protein>
<gene>
    <name evidence="2" type="ORF">BDV95DRAFT_611804</name>
</gene>
<evidence type="ECO:0000313" key="3">
    <source>
        <dbReference type="Proteomes" id="UP000481861"/>
    </source>
</evidence>
<name>A0A7C8I127_9PLEO</name>
<evidence type="ECO:0000313" key="2">
    <source>
        <dbReference type="EMBL" id="KAF2866346.1"/>
    </source>
</evidence>
<feature type="compositionally biased region" description="Polar residues" evidence="1">
    <location>
        <begin position="123"/>
        <end position="145"/>
    </location>
</feature>
<dbReference type="Proteomes" id="UP000481861">
    <property type="component" value="Unassembled WGS sequence"/>
</dbReference>
<feature type="region of interest" description="Disordered" evidence="1">
    <location>
        <begin position="688"/>
        <end position="722"/>
    </location>
</feature>
<feature type="compositionally biased region" description="Polar residues" evidence="1">
    <location>
        <begin position="251"/>
        <end position="263"/>
    </location>
</feature>
<dbReference type="EMBL" id="JAADJZ010000028">
    <property type="protein sequence ID" value="KAF2866346.1"/>
    <property type="molecule type" value="Genomic_DNA"/>
</dbReference>
<reference evidence="2 3" key="1">
    <citation type="submission" date="2020-01" db="EMBL/GenBank/DDBJ databases">
        <authorList>
            <consortium name="DOE Joint Genome Institute"/>
            <person name="Haridas S."/>
            <person name="Albert R."/>
            <person name="Binder M."/>
            <person name="Bloem J."/>
            <person name="Labutti K."/>
            <person name="Salamov A."/>
            <person name="Andreopoulos B."/>
            <person name="Baker S.E."/>
            <person name="Barry K."/>
            <person name="Bills G."/>
            <person name="Bluhm B.H."/>
            <person name="Cannon C."/>
            <person name="Castanera R."/>
            <person name="Culley D.E."/>
            <person name="Daum C."/>
            <person name="Ezra D."/>
            <person name="Gonzalez J.B."/>
            <person name="Henrissat B."/>
            <person name="Kuo A."/>
            <person name="Liang C."/>
            <person name="Lipzen A."/>
            <person name="Lutzoni F."/>
            <person name="Magnuson J."/>
            <person name="Mondo S."/>
            <person name="Nolan M."/>
            <person name="Ohm R."/>
            <person name="Pangilinan J."/>
            <person name="Park H.-J.H."/>
            <person name="Ramirez L."/>
            <person name="Alfaro M."/>
            <person name="Sun H."/>
            <person name="Tritt A."/>
            <person name="Yoshinaga Y."/>
            <person name="Zwiers L.-H.L."/>
            <person name="Turgeon B.G."/>
            <person name="Goodwin S.B."/>
            <person name="Spatafora J.W."/>
            <person name="Crous P.W."/>
            <person name="Grigoriev I.V."/>
        </authorList>
    </citation>
    <scope>NUCLEOTIDE SEQUENCE [LARGE SCALE GENOMIC DNA]</scope>
    <source>
        <strain evidence="2 3">CBS 611.86</strain>
    </source>
</reference>
<dbReference type="OrthoDB" id="3785839at2759"/>
<feature type="compositionally biased region" description="Basic and acidic residues" evidence="1">
    <location>
        <begin position="702"/>
        <end position="713"/>
    </location>
</feature>
<keyword evidence="3" id="KW-1185">Reference proteome</keyword>
<feature type="compositionally biased region" description="Basic and acidic residues" evidence="1">
    <location>
        <begin position="321"/>
        <end position="348"/>
    </location>
</feature>